<evidence type="ECO:0000256" key="1">
    <source>
        <dbReference type="ARBA" id="ARBA00004651"/>
    </source>
</evidence>
<reference evidence="10 11" key="1">
    <citation type="submission" date="2021-02" db="EMBL/GenBank/DDBJ databases">
        <title>Complete genome of Desulfoluna sp. strain ASN36.</title>
        <authorList>
            <person name="Takahashi A."/>
            <person name="Kojima H."/>
            <person name="Fukui M."/>
        </authorList>
    </citation>
    <scope>NUCLEOTIDE SEQUENCE [LARGE SCALE GENOMIC DNA]</scope>
    <source>
        <strain evidence="10 11">ASN36</strain>
    </source>
</reference>
<keyword evidence="5 7" id="KW-0472">Membrane</keyword>
<protein>
    <submittedName>
        <fullName evidence="10">ABC transporter permease</fullName>
    </submittedName>
</protein>
<evidence type="ECO:0000259" key="8">
    <source>
        <dbReference type="Pfam" id="PF02687"/>
    </source>
</evidence>
<evidence type="ECO:0000256" key="7">
    <source>
        <dbReference type="SAM" id="Phobius"/>
    </source>
</evidence>
<comment type="subcellular location">
    <subcellularLocation>
        <location evidence="1">Cell membrane</location>
        <topology evidence="1">Multi-pass membrane protein</topology>
    </subcellularLocation>
</comment>
<dbReference type="Pfam" id="PF02687">
    <property type="entry name" value="FtsX"/>
    <property type="match status" value="1"/>
</dbReference>
<evidence type="ECO:0000256" key="6">
    <source>
        <dbReference type="ARBA" id="ARBA00038076"/>
    </source>
</evidence>
<keyword evidence="4 7" id="KW-1133">Transmembrane helix</keyword>
<accession>A0ABN6FAK9</accession>
<dbReference type="InterPro" id="IPR050250">
    <property type="entry name" value="Macrolide_Exporter_MacB"/>
</dbReference>
<evidence type="ECO:0000313" key="10">
    <source>
        <dbReference type="EMBL" id="BCS98875.1"/>
    </source>
</evidence>
<keyword evidence="2" id="KW-1003">Cell membrane</keyword>
<name>A0ABN6FAK9_9BACT</name>
<feature type="transmembrane region" description="Helical" evidence="7">
    <location>
        <begin position="18"/>
        <end position="38"/>
    </location>
</feature>
<dbReference type="PANTHER" id="PTHR30572:SF4">
    <property type="entry name" value="ABC TRANSPORTER PERMEASE YTRF"/>
    <property type="match status" value="1"/>
</dbReference>
<feature type="domain" description="MacB-like periplasmic core" evidence="9">
    <location>
        <begin position="22"/>
        <end position="203"/>
    </location>
</feature>
<dbReference type="PANTHER" id="PTHR30572">
    <property type="entry name" value="MEMBRANE COMPONENT OF TRANSPORTER-RELATED"/>
    <property type="match status" value="1"/>
</dbReference>
<dbReference type="InterPro" id="IPR025857">
    <property type="entry name" value="MacB_PCD"/>
</dbReference>
<feature type="transmembrane region" description="Helical" evidence="7">
    <location>
        <begin position="306"/>
        <end position="330"/>
    </location>
</feature>
<evidence type="ECO:0000256" key="5">
    <source>
        <dbReference type="ARBA" id="ARBA00023136"/>
    </source>
</evidence>
<feature type="domain" description="ABC3 transporter permease C-terminal" evidence="8">
    <location>
        <begin position="263"/>
        <end position="378"/>
    </location>
</feature>
<dbReference type="EMBL" id="AP024488">
    <property type="protein sequence ID" value="BCS98875.1"/>
    <property type="molecule type" value="Genomic_DNA"/>
</dbReference>
<evidence type="ECO:0000256" key="4">
    <source>
        <dbReference type="ARBA" id="ARBA00022989"/>
    </source>
</evidence>
<dbReference type="Proteomes" id="UP001320148">
    <property type="component" value="Chromosome"/>
</dbReference>
<evidence type="ECO:0000256" key="3">
    <source>
        <dbReference type="ARBA" id="ARBA00022692"/>
    </source>
</evidence>
<dbReference type="Pfam" id="PF12704">
    <property type="entry name" value="MacB_PCD"/>
    <property type="match status" value="1"/>
</dbReference>
<feature type="transmembrane region" description="Helical" evidence="7">
    <location>
        <begin position="259"/>
        <end position="278"/>
    </location>
</feature>
<proteinExistence type="inferred from homology"/>
<dbReference type="RefSeq" id="WP_236890243.1">
    <property type="nucleotide sequence ID" value="NZ_AP024488.1"/>
</dbReference>
<keyword evidence="3 7" id="KW-0812">Transmembrane</keyword>
<keyword evidence="11" id="KW-1185">Reference proteome</keyword>
<evidence type="ECO:0000256" key="2">
    <source>
        <dbReference type="ARBA" id="ARBA00022475"/>
    </source>
</evidence>
<organism evidence="10 11">
    <name type="scientific">Desulfoluna limicola</name>
    <dbReference type="NCBI Taxonomy" id="2810562"/>
    <lineage>
        <taxon>Bacteria</taxon>
        <taxon>Pseudomonadati</taxon>
        <taxon>Thermodesulfobacteriota</taxon>
        <taxon>Desulfobacteria</taxon>
        <taxon>Desulfobacterales</taxon>
        <taxon>Desulfolunaceae</taxon>
        <taxon>Desulfoluna</taxon>
    </lineage>
</organism>
<evidence type="ECO:0000259" key="9">
    <source>
        <dbReference type="Pfam" id="PF12704"/>
    </source>
</evidence>
<comment type="similarity">
    <text evidence="6">Belongs to the ABC-4 integral membrane protein family.</text>
</comment>
<sequence length="385" mass="41629">MKLFDIVWGHIRRKRMRFIFLVSTLTFGVAAIVTMFAVTDSMSRQVEERLNRFGANIVMMPQRESLPLVYGGMALGDVGVESSHFKQDTLGDIRTIKNSRNLGIVSPKIVGVVDVRDERVLLVGAKLEEELALKSWWTFTGEFPDEAGEIVAGHDVASKLGLAVGDTLEIMGRPFAVTAVLNPSGGSDDAVLLGALPEVQQLLNRQGEISLVEVAAFCRGCPVSELVLQIAEKFPGARVTALSQAVMSKMQSMDMIRRFGFGAVAFVMVTGALLVFMITTTSVNERVREIGIFRAMGFRQSHIMEVMLLETLVAGGAAALFGTLLGNGLAHVLVPVMIKGVGPAVVNWQMAAWTLVVTLAVVLMAGLFPALKASRLDPTEALRTL</sequence>
<gene>
    <name evidence="10" type="ORF">DSLASN_45070</name>
</gene>
<dbReference type="InterPro" id="IPR003838">
    <property type="entry name" value="ABC3_permease_C"/>
</dbReference>
<evidence type="ECO:0000313" key="11">
    <source>
        <dbReference type="Proteomes" id="UP001320148"/>
    </source>
</evidence>
<feature type="transmembrane region" description="Helical" evidence="7">
    <location>
        <begin position="350"/>
        <end position="371"/>
    </location>
</feature>